<dbReference type="FunFam" id="2.60.40.10:FF:000340">
    <property type="entry name" value="Carcinoembryonic antigen-related cell adhesion molecule 1"/>
    <property type="match status" value="1"/>
</dbReference>
<dbReference type="OrthoDB" id="6353782at2759"/>
<reference evidence="8" key="1">
    <citation type="submission" date="2025-08" db="UniProtKB">
        <authorList>
            <consortium name="RefSeq"/>
        </authorList>
    </citation>
    <scope>IDENTIFICATION</scope>
    <source>
        <tissue evidence="8">Kidney</tissue>
    </source>
</reference>
<organism evidence="7 8">
    <name type="scientific">Pteropus vampyrus</name>
    <name type="common">Large flying fox</name>
    <dbReference type="NCBI Taxonomy" id="132908"/>
    <lineage>
        <taxon>Eukaryota</taxon>
        <taxon>Metazoa</taxon>
        <taxon>Chordata</taxon>
        <taxon>Craniata</taxon>
        <taxon>Vertebrata</taxon>
        <taxon>Euteleostomi</taxon>
        <taxon>Mammalia</taxon>
        <taxon>Eutheria</taxon>
        <taxon>Laurasiatheria</taxon>
        <taxon>Chiroptera</taxon>
        <taxon>Yinpterochiroptera</taxon>
        <taxon>Pteropodoidea</taxon>
        <taxon>Pteropodidae</taxon>
        <taxon>Pteropodinae</taxon>
        <taxon>Pteropus</taxon>
    </lineage>
</organism>
<dbReference type="Gene3D" id="2.60.40.10">
    <property type="entry name" value="Immunoglobulins"/>
    <property type="match status" value="1"/>
</dbReference>
<dbReference type="Proteomes" id="UP000515202">
    <property type="component" value="Unplaced"/>
</dbReference>
<dbReference type="GO" id="GO:0007165">
    <property type="term" value="P:signal transduction"/>
    <property type="evidence" value="ECO:0007669"/>
    <property type="project" value="TreeGrafter"/>
</dbReference>
<dbReference type="Pfam" id="PF07686">
    <property type="entry name" value="V-set"/>
    <property type="match status" value="1"/>
</dbReference>
<dbReference type="RefSeq" id="XP_011381939.1">
    <property type="nucleotide sequence ID" value="XM_011383637.1"/>
</dbReference>
<dbReference type="InterPro" id="IPR003599">
    <property type="entry name" value="Ig_sub"/>
</dbReference>
<evidence type="ECO:0000256" key="3">
    <source>
        <dbReference type="ARBA" id="ARBA00023319"/>
    </source>
</evidence>
<dbReference type="SMART" id="SM00409">
    <property type="entry name" value="IG"/>
    <property type="match status" value="1"/>
</dbReference>
<feature type="domain" description="Immunoglobulin" evidence="6">
    <location>
        <begin position="23"/>
        <end position="124"/>
    </location>
</feature>
<evidence type="ECO:0000259" key="6">
    <source>
        <dbReference type="SMART" id="SM00409"/>
    </source>
</evidence>
<dbReference type="GO" id="GO:0002682">
    <property type="term" value="P:regulation of immune system process"/>
    <property type="evidence" value="ECO:0007669"/>
    <property type="project" value="TreeGrafter"/>
</dbReference>
<feature type="signal peptide" evidence="5">
    <location>
        <begin position="1"/>
        <end position="19"/>
    </location>
</feature>
<dbReference type="InterPro" id="IPR013106">
    <property type="entry name" value="Ig_V-set"/>
</dbReference>
<dbReference type="GO" id="GO:0005886">
    <property type="term" value="C:plasma membrane"/>
    <property type="evidence" value="ECO:0007669"/>
    <property type="project" value="TreeGrafter"/>
</dbReference>
<accession>A0A6P3RRY9</accession>
<name>A0A6P3RRY9_PTEVA</name>
<evidence type="ECO:0000256" key="5">
    <source>
        <dbReference type="SAM" id="SignalP"/>
    </source>
</evidence>
<proteinExistence type="inferred from homology"/>
<comment type="similarity">
    <text evidence="4">Belongs to the immunoglobulin superfamily. CEA family.</text>
</comment>
<dbReference type="AlphaFoldDB" id="A0A6P3RRY9"/>
<keyword evidence="3" id="KW-0393">Immunoglobulin domain</keyword>
<keyword evidence="1 5" id="KW-0732">Signal</keyword>
<gene>
    <name evidence="8" type="primary">LOC105307952</name>
</gene>
<evidence type="ECO:0000313" key="8">
    <source>
        <dbReference type="RefSeq" id="XP_011381939.1"/>
    </source>
</evidence>
<protein>
    <submittedName>
        <fullName evidence="8">Carcinoembryonic antigen-related cell adhesion molecule 6</fullName>
    </submittedName>
</protein>
<dbReference type="CDD" id="cd05774">
    <property type="entry name" value="IgV_CEACAM_D1"/>
    <property type="match status" value="1"/>
</dbReference>
<keyword evidence="7" id="KW-1185">Reference proteome</keyword>
<sequence>MGILLAVSLLTSWNPLATAQLTIVLTHAAEGKNVLLPVRNLPEGLVGYAWYKGRHVNSNHQIASYVIERQENTPGPAHSGREIIQPNGSLLIQKVTLEDTGYYTLQAIKKTFHNEEVTGRLHVYRVTFRIFYM</sequence>
<keyword evidence="2" id="KW-0325">Glycoprotein</keyword>
<evidence type="ECO:0000256" key="1">
    <source>
        <dbReference type="ARBA" id="ARBA00022729"/>
    </source>
</evidence>
<feature type="chain" id="PRO_5027738966" evidence="5">
    <location>
        <begin position="20"/>
        <end position="133"/>
    </location>
</feature>
<dbReference type="GO" id="GO:0009986">
    <property type="term" value="C:cell surface"/>
    <property type="evidence" value="ECO:0007669"/>
    <property type="project" value="TreeGrafter"/>
</dbReference>
<evidence type="ECO:0000313" key="7">
    <source>
        <dbReference type="Proteomes" id="UP000515202"/>
    </source>
</evidence>
<dbReference type="InterPro" id="IPR036179">
    <property type="entry name" value="Ig-like_dom_sf"/>
</dbReference>
<evidence type="ECO:0000256" key="4">
    <source>
        <dbReference type="ARBA" id="ARBA00038222"/>
    </source>
</evidence>
<dbReference type="SUPFAM" id="SSF48726">
    <property type="entry name" value="Immunoglobulin"/>
    <property type="match status" value="1"/>
</dbReference>
<dbReference type="InterPro" id="IPR050831">
    <property type="entry name" value="CEA_cell_adhesion"/>
</dbReference>
<dbReference type="KEGG" id="pvp:105307952"/>
<dbReference type="GeneID" id="105307952"/>
<dbReference type="GO" id="GO:1990782">
    <property type="term" value="F:protein tyrosine kinase binding"/>
    <property type="evidence" value="ECO:0007669"/>
    <property type="project" value="TreeGrafter"/>
</dbReference>
<dbReference type="PANTHER" id="PTHR44427">
    <property type="entry name" value="CARCINOEMBRYONIC ANTIGEN-RELATED CELL ADHESION MOLECULE 19"/>
    <property type="match status" value="1"/>
</dbReference>
<dbReference type="InterPro" id="IPR013783">
    <property type="entry name" value="Ig-like_fold"/>
</dbReference>
<evidence type="ECO:0000256" key="2">
    <source>
        <dbReference type="ARBA" id="ARBA00023180"/>
    </source>
</evidence>
<dbReference type="PANTHER" id="PTHR44427:SF1">
    <property type="entry name" value="CARCINOEMBRYONIC ANTIGEN-RELATED CELL ADHESION MOLECULE 1"/>
    <property type="match status" value="1"/>
</dbReference>